<evidence type="ECO:0000256" key="2">
    <source>
        <dbReference type="SAM" id="MobiDB-lite"/>
    </source>
</evidence>
<dbReference type="EMBL" id="BAAADO010000006">
    <property type="protein sequence ID" value="GAA0499034.1"/>
    <property type="molecule type" value="Genomic_DNA"/>
</dbReference>
<dbReference type="InterPro" id="IPR016047">
    <property type="entry name" value="M23ase_b-sheet_dom"/>
</dbReference>
<dbReference type="Gene3D" id="6.10.250.3150">
    <property type="match status" value="1"/>
</dbReference>
<dbReference type="Pfam" id="PF01551">
    <property type="entry name" value="Peptidase_M23"/>
    <property type="match status" value="1"/>
</dbReference>
<feature type="compositionally biased region" description="Basic and acidic residues" evidence="2">
    <location>
        <begin position="42"/>
        <end position="56"/>
    </location>
</feature>
<evidence type="ECO:0000256" key="1">
    <source>
        <dbReference type="ARBA" id="ARBA00022729"/>
    </source>
</evidence>
<feature type="compositionally biased region" description="Low complexity" evidence="2">
    <location>
        <begin position="272"/>
        <end position="290"/>
    </location>
</feature>
<feature type="region of interest" description="Disordered" evidence="2">
    <location>
        <begin position="39"/>
        <end position="71"/>
    </location>
</feature>
<dbReference type="CDD" id="cd12797">
    <property type="entry name" value="M23_peptidase"/>
    <property type="match status" value="1"/>
</dbReference>
<dbReference type="PANTHER" id="PTHR21666">
    <property type="entry name" value="PEPTIDASE-RELATED"/>
    <property type="match status" value="1"/>
</dbReference>
<feature type="signal peptide" evidence="3">
    <location>
        <begin position="1"/>
        <end position="22"/>
    </location>
</feature>
<evidence type="ECO:0000259" key="5">
    <source>
        <dbReference type="Pfam" id="PF24568"/>
    </source>
</evidence>
<dbReference type="InterPro" id="IPR057309">
    <property type="entry name" value="PcsB_CC"/>
</dbReference>
<dbReference type="Gene3D" id="2.70.70.10">
    <property type="entry name" value="Glucose Permease (Domain IIA)"/>
    <property type="match status" value="1"/>
</dbReference>
<proteinExistence type="predicted"/>
<keyword evidence="7" id="KW-1185">Reference proteome</keyword>
<feature type="compositionally biased region" description="Acidic residues" evidence="2">
    <location>
        <begin position="57"/>
        <end position="71"/>
    </location>
</feature>
<feature type="region of interest" description="Disordered" evidence="2">
    <location>
        <begin position="268"/>
        <end position="290"/>
    </location>
</feature>
<accession>A0ABN1BJD9</accession>
<evidence type="ECO:0000313" key="6">
    <source>
        <dbReference type="EMBL" id="GAA0499034.1"/>
    </source>
</evidence>
<gene>
    <name evidence="6" type="ORF">GCM10008986_27700</name>
</gene>
<name>A0ABN1BJD9_9BACI</name>
<evidence type="ECO:0000259" key="4">
    <source>
        <dbReference type="Pfam" id="PF01551"/>
    </source>
</evidence>
<dbReference type="RefSeq" id="WP_343842275.1">
    <property type="nucleotide sequence ID" value="NZ_BAAADO010000006.1"/>
</dbReference>
<organism evidence="6 7">
    <name type="scientific">Salinibacillus aidingensis</name>
    <dbReference type="NCBI Taxonomy" id="237684"/>
    <lineage>
        <taxon>Bacteria</taxon>
        <taxon>Bacillati</taxon>
        <taxon>Bacillota</taxon>
        <taxon>Bacilli</taxon>
        <taxon>Bacillales</taxon>
        <taxon>Bacillaceae</taxon>
        <taxon>Salinibacillus</taxon>
    </lineage>
</organism>
<dbReference type="InterPro" id="IPR050570">
    <property type="entry name" value="Cell_wall_metabolism_enzyme"/>
</dbReference>
<sequence length="421" mass="48253">MKNRIFSVLSILMLLAVTFSFSGVEKSYATSEGELRDEIDDLENKKDNTNKEKEELENSEQEIEEKIEENQAEQDRILSQIEEIDQEVAETQKNIENTEQEISQTEIEIKKLKENIKETEKRIAERDELLKNRLRTMQQNGGSVSYLEVLLGAQDFGDFLTRTNAVSKIMDSDKKILEEQKAEKEQLEKDKAEVEKKKEELVAKKDELESAKAKLDRQKEEKAALVAKLKEEEKELHKHKMSLQEEQEILQKQQEAYKRMIEEKKEKLEQLSTPPANNNSGGSGTPPISSGKFTVPAEAMVTSEFASRWGRMHYGIDVSKYGKVPIVASASGMVYRAYRSSSYGNVVYITHSMGGQQYTTLYAHMRYYTVSEGQYVQKGQVIGYMGNTGNSTGQHLHFELHEGPWTSDKRYAVNPRKYISF</sequence>
<evidence type="ECO:0000256" key="3">
    <source>
        <dbReference type="SAM" id="SignalP"/>
    </source>
</evidence>
<feature type="domain" description="M23ase beta-sheet core" evidence="4">
    <location>
        <begin position="311"/>
        <end position="402"/>
    </location>
</feature>
<dbReference type="InterPro" id="IPR011055">
    <property type="entry name" value="Dup_hybrid_motif"/>
</dbReference>
<comment type="caution">
    <text evidence="6">The sequence shown here is derived from an EMBL/GenBank/DDBJ whole genome shotgun (WGS) entry which is preliminary data.</text>
</comment>
<reference evidence="6 7" key="1">
    <citation type="journal article" date="2019" name="Int. J. Syst. Evol. Microbiol.">
        <title>The Global Catalogue of Microorganisms (GCM) 10K type strain sequencing project: providing services to taxonomists for standard genome sequencing and annotation.</title>
        <authorList>
            <consortium name="The Broad Institute Genomics Platform"/>
            <consortium name="The Broad Institute Genome Sequencing Center for Infectious Disease"/>
            <person name="Wu L."/>
            <person name="Ma J."/>
        </authorList>
    </citation>
    <scope>NUCLEOTIDE SEQUENCE [LARGE SCALE GENOMIC DNA]</scope>
    <source>
        <strain evidence="6 7">JCM 12389</strain>
    </source>
</reference>
<dbReference type="SUPFAM" id="SSF51261">
    <property type="entry name" value="Duplicated hybrid motif"/>
    <property type="match status" value="1"/>
</dbReference>
<dbReference type="PANTHER" id="PTHR21666:SF270">
    <property type="entry name" value="MUREIN HYDROLASE ACTIVATOR ENVC"/>
    <property type="match status" value="1"/>
</dbReference>
<feature type="chain" id="PRO_5046450932" evidence="3">
    <location>
        <begin position="23"/>
        <end position="421"/>
    </location>
</feature>
<dbReference type="Pfam" id="PF24568">
    <property type="entry name" value="CC_PcsB"/>
    <property type="match status" value="1"/>
</dbReference>
<evidence type="ECO:0000313" key="7">
    <source>
        <dbReference type="Proteomes" id="UP001500880"/>
    </source>
</evidence>
<protein>
    <submittedName>
        <fullName evidence="6">M23 family metallopeptidase</fullName>
    </submittedName>
</protein>
<dbReference type="Proteomes" id="UP001500880">
    <property type="component" value="Unassembled WGS sequence"/>
</dbReference>
<feature type="domain" description="Peptidoglycan hydrolase PcsB coiled-coil" evidence="5">
    <location>
        <begin position="116"/>
        <end position="189"/>
    </location>
</feature>
<keyword evidence="1 3" id="KW-0732">Signal</keyword>